<dbReference type="AlphaFoldDB" id="A0A2P7YG96"/>
<organism evidence="3 4">
    <name type="scientific">Elsinoe australis</name>
    <dbReference type="NCBI Taxonomy" id="40998"/>
    <lineage>
        <taxon>Eukaryota</taxon>
        <taxon>Fungi</taxon>
        <taxon>Dikarya</taxon>
        <taxon>Ascomycota</taxon>
        <taxon>Pezizomycotina</taxon>
        <taxon>Dothideomycetes</taxon>
        <taxon>Dothideomycetidae</taxon>
        <taxon>Myriangiales</taxon>
        <taxon>Elsinoaceae</taxon>
        <taxon>Elsinoe</taxon>
    </lineage>
</organism>
<accession>A0A2P7YG96</accession>
<dbReference type="InterPro" id="IPR023214">
    <property type="entry name" value="HAD_sf"/>
</dbReference>
<feature type="compositionally biased region" description="Polar residues" evidence="1">
    <location>
        <begin position="27"/>
        <end position="36"/>
    </location>
</feature>
<dbReference type="Pfam" id="PF24465">
    <property type="entry name" value="Tri-helical"/>
    <property type="match status" value="2"/>
</dbReference>
<feature type="compositionally biased region" description="Low complexity" evidence="1">
    <location>
        <begin position="8"/>
        <end position="26"/>
    </location>
</feature>
<feature type="compositionally biased region" description="Basic and acidic residues" evidence="1">
    <location>
        <begin position="223"/>
        <end position="237"/>
    </location>
</feature>
<dbReference type="InterPro" id="IPR011948">
    <property type="entry name" value="Dullard_phosphatase"/>
</dbReference>
<dbReference type="CDD" id="cd07521">
    <property type="entry name" value="HAD_FCP1-like"/>
    <property type="match status" value="1"/>
</dbReference>
<dbReference type="Pfam" id="PF24962">
    <property type="entry name" value="DUF7767"/>
    <property type="match status" value="1"/>
</dbReference>
<comment type="caution">
    <text evidence="3">The sequence shown here is derived from an EMBL/GenBank/DDBJ whole genome shotgun (WGS) entry which is preliminary data.</text>
</comment>
<feature type="compositionally biased region" description="Low complexity" evidence="1">
    <location>
        <begin position="556"/>
        <end position="567"/>
    </location>
</feature>
<reference evidence="3 4" key="1">
    <citation type="submission" date="2017-05" db="EMBL/GenBank/DDBJ databases">
        <title>Draft genome sequence of Elsinoe australis.</title>
        <authorList>
            <person name="Cheng Q."/>
        </authorList>
    </citation>
    <scope>NUCLEOTIDE SEQUENCE [LARGE SCALE GENOMIC DNA]</scope>
    <source>
        <strain evidence="3 4">NL1</strain>
    </source>
</reference>
<dbReference type="Gene3D" id="3.40.50.1000">
    <property type="entry name" value="HAD superfamily/HAD-like"/>
    <property type="match status" value="1"/>
</dbReference>
<feature type="compositionally biased region" description="Basic and acidic residues" evidence="1">
    <location>
        <begin position="66"/>
        <end position="80"/>
    </location>
</feature>
<feature type="compositionally biased region" description="Basic residues" evidence="1">
    <location>
        <begin position="142"/>
        <end position="151"/>
    </location>
</feature>
<evidence type="ECO:0000313" key="4">
    <source>
        <dbReference type="Proteomes" id="UP000243723"/>
    </source>
</evidence>
<dbReference type="OrthoDB" id="4115389at2759"/>
<feature type="compositionally biased region" description="Basic and acidic residues" evidence="1">
    <location>
        <begin position="590"/>
        <end position="608"/>
    </location>
</feature>
<dbReference type="STRING" id="40998.A0A2P7YG96"/>
<protein>
    <submittedName>
        <fullName evidence="3">Nuclear envelope morphology protein 1</fullName>
    </submittedName>
</protein>
<dbReference type="PROSITE" id="PS50969">
    <property type="entry name" value="FCP1"/>
    <property type="match status" value="1"/>
</dbReference>
<name>A0A2P7YG96_9PEZI</name>
<dbReference type="PANTHER" id="PTHR12210">
    <property type="entry name" value="DULLARD PROTEIN PHOSPHATASE"/>
    <property type="match status" value="1"/>
</dbReference>
<dbReference type="Pfam" id="PF03031">
    <property type="entry name" value="NIF"/>
    <property type="match status" value="1"/>
</dbReference>
<evidence type="ECO:0000256" key="1">
    <source>
        <dbReference type="SAM" id="MobiDB-lite"/>
    </source>
</evidence>
<feature type="compositionally biased region" description="Basic and acidic residues" evidence="1">
    <location>
        <begin position="818"/>
        <end position="828"/>
    </location>
</feature>
<feature type="compositionally biased region" description="Polar residues" evidence="1">
    <location>
        <begin position="830"/>
        <end position="839"/>
    </location>
</feature>
<keyword evidence="4" id="KW-1185">Reference proteome</keyword>
<dbReference type="InterPro" id="IPR050365">
    <property type="entry name" value="TIM50"/>
</dbReference>
<dbReference type="EMBL" id="NHZQ01000445">
    <property type="protein sequence ID" value="PSK34981.1"/>
    <property type="molecule type" value="Genomic_DNA"/>
</dbReference>
<dbReference type="InterPro" id="IPR057940">
    <property type="entry name" value="Tri-helical_dom"/>
</dbReference>
<evidence type="ECO:0000313" key="3">
    <source>
        <dbReference type="EMBL" id="PSK34981.1"/>
    </source>
</evidence>
<dbReference type="InterPro" id="IPR036412">
    <property type="entry name" value="HAD-like_sf"/>
</dbReference>
<feature type="region of interest" description="Disordered" evidence="1">
    <location>
        <begin position="142"/>
        <end position="297"/>
    </location>
</feature>
<gene>
    <name evidence="3" type="ORF">B9Z65_1564</name>
</gene>
<dbReference type="Proteomes" id="UP000243723">
    <property type="component" value="Unassembled WGS sequence"/>
</dbReference>
<feature type="region of interest" description="Disordered" evidence="1">
    <location>
        <begin position="818"/>
        <end position="870"/>
    </location>
</feature>
<dbReference type="InterPro" id="IPR056669">
    <property type="entry name" value="DUF7767"/>
</dbReference>
<feature type="region of interest" description="Disordered" evidence="1">
    <location>
        <begin position="1"/>
        <end position="88"/>
    </location>
</feature>
<proteinExistence type="predicted"/>
<dbReference type="SMART" id="SM00577">
    <property type="entry name" value="CPDc"/>
    <property type="match status" value="1"/>
</dbReference>
<dbReference type="NCBIfam" id="TIGR02251">
    <property type="entry name" value="HIF-SF_euk"/>
    <property type="match status" value="1"/>
</dbReference>
<evidence type="ECO:0000259" key="2">
    <source>
        <dbReference type="PROSITE" id="PS50969"/>
    </source>
</evidence>
<dbReference type="FunFam" id="3.40.50.1000:FF:000089">
    <property type="entry name" value="NIF domain protein"/>
    <property type="match status" value="1"/>
</dbReference>
<sequence length="1001" mass="112111">MNALNIISGLGSAPSSPSRSRTSSLANVNNQPQQDAGSDAPGALSEKHGGETSDENNPSLSESDDEKSPLIKPESAKVESHTPPPRTWRMVPKRFADAVFTSFKVVVTTILAPVTYVVACFFDSEGNFSAVLPIRRLYQLNPRKRRRKSHPSPKLSSPLSDEDHSSKPRQRPKRQSSTTYAAAPAAETSDGFKSESSDGEPVALDDSPSRNTRSKTAAVAEEEAPRRSTRIKIETGSKRGHRSNKSIDGTGNDDDRLTAVANALKSPSSPATKLKYPRAPAPPRPLVPRRQPSYANLYNPDAPKKTLILDLDETLIHSMAKGGRMSTGHMVEVKFQGPVAGGGMVLGPQVPILYYVHERPHCHEFLRKVCKWFKLIVFTASVQEYADPVIDWLERERAYFVGRYYRQHCTFRNGAYIKDLSTVEPDLSKVMILDNSPMSYIFHEDNAIPIEGWISDPTDNDLLHLIPFLEGLHKRTFQTQFRRWGFPTKLDYSHKDEAVVQRVREMWEKNVMQKDMLPILQAEGYHVTESGLMRLRFKHGMHLKSANLVRNAMAENNTTDPNLTNTTHDGLAEPSRAPEQDLSMLTEAQPGEKRKDREDLRASSEQKWKSKKRRRHTKEWNGLPADPPGPPRYPSETTIGEAQKWLGLDDNMYREVREHFQSICEQRGIVKKTVCGPEQWEVAKQLLVQNHPYLQQLFVNSDPSALQPLQLSLDIICMDVTKHIRTQSKTMSLAEAKNTLGLNPLESRVMKQKLVRILMANNFVNTYETENWSELKEEWLQGTAIKERMPIEDGPDKERYLKALQLLCRDTLKRWREAQRTAKKKDQQGEDPTSSTTHTPQRHTATPKTATRRARKSVPAVSHNTTSDVQIDPSLLQAANSSSMLGSGQPVPEAYPAPDAAEAALVPPLAVYFRRSPLSTDTGVPPLWLGVLATRTLNGLYQAALNFTGGSEFGVVKIEGVTPSGHGELLYQIDRDDELHGYLLHSDGGKATFVVHLARRT</sequence>
<dbReference type="SUPFAM" id="SSF56784">
    <property type="entry name" value="HAD-like"/>
    <property type="match status" value="1"/>
</dbReference>
<dbReference type="GO" id="GO:0016791">
    <property type="term" value="F:phosphatase activity"/>
    <property type="evidence" value="ECO:0007669"/>
    <property type="project" value="InterPro"/>
</dbReference>
<feature type="domain" description="FCP1 homology" evidence="2">
    <location>
        <begin position="300"/>
        <end position="472"/>
    </location>
</feature>
<feature type="region of interest" description="Disordered" evidence="1">
    <location>
        <begin position="556"/>
        <end position="636"/>
    </location>
</feature>
<dbReference type="InterPro" id="IPR004274">
    <property type="entry name" value="FCP1_dom"/>
</dbReference>